<dbReference type="STRING" id="1802270.A3C07_04645"/>
<sequence length="165" mass="18428">MFLWSGEISAVQAEHEFVGATKCSMCHKKPEQGEQFKIWQDTKHAKALETLKTPEAKDLAAKLGIADPSTSGKCLKCHSTAYGFSEVKVTDVIPVEEGISCESCHGAGKDYMKKSIMENKDEAIANGLIVPDEQTCKKCHNPESPNYQPFDFKERWEEIKHPIPE</sequence>
<evidence type="ECO:0000313" key="3">
    <source>
        <dbReference type="Proteomes" id="UP000179023"/>
    </source>
</evidence>
<name>A0A1G2KH31_9BACT</name>
<dbReference type="InterPro" id="IPR036280">
    <property type="entry name" value="Multihaem_cyt_sf"/>
</dbReference>
<proteinExistence type="predicted"/>
<dbReference type="Proteomes" id="UP000179023">
    <property type="component" value="Unassembled WGS sequence"/>
</dbReference>
<dbReference type="InterPro" id="IPR023155">
    <property type="entry name" value="Cyt_c-552/4"/>
</dbReference>
<dbReference type="SUPFAM" id="SSF48695">
    <property type="entry name" value="Multiheme cytochromes"/>
    <property type="match status" value="1"/>
</dbReference>
<organism evidence="2 3">
    <name type="scientific">Candidatus Sungbacteria bacterium RIFCSPHIGHO2_02_FULL_47_11</name>
    <dbReference type="NCBI Taxonomy" id="1802270"/>
    <lineage>
        <taxon>Bacteria</taxon>
        <taxon>Candidatus Sungiibacteriota</taxon>
    </lineage>
</organism>
<dbReference type="Gene3D" id="1.10.1130.10">
    <property type="entry name" value="Flavocytochrome C3, Chain A"/>
    <property type="match status" value="1"/>
</dbReference>
<accession>A0A1G2KH31</accession>
<evidence type="ECO:0000259" key="1">
    <source>
        <dbReference type="Pfam" id="PF13435"/>
    </source>
</evidence>
<protein>
    <recommendedName>
        <fullName evidence="1">Cytochrome c-552/4 domain-containing protein</fullName>
    </recommendedName>
</protein>
<feature type="domain" description="Cytochrome c-552/4" evidence="1">
    <location>
        <begin position="22"/>
        <end position="106"/>
    </location>
</feature>
<dbReference type="Pfam" id="PF13435">
    <property type="entry name" value="Cytochrome_C554"/>
    <property type="match status" value="1"/>
</dbReference>
<comment type="caution">
    <text evidence="2">The sequence shown here is derived from an EMBL/GenBank/DDBJ whole genome shotgun (WGS) entry which is preliminary data.</text>
</comment>
<reference evidence="2 3" key="1">
    <citation type="journal article" date="2016" name="Nat. Commun.">
        <title>Thousands of microbial genomes shed light on interconnected biogeochemical processes in an aquifer system.</title>
        <authorList>
            <person name="Anantharaman K."/>
            <person name="Brown C.T."/>
            <person name="Hug L.A."/>
            <person name="Sharon I."/>
            <person name="Castelle C.J."/>
            <person name="Probst A.J."/>
            <person name="Thomas B.C."/>
            <person name="Singh A."/>
            <person name="Wilkins M.J."/>
            <person name="Karaoz U."/>
            <person name="Brodie E.L."/>
            <person name="Williams K.H."/>
            <person name="Hubbard S.S."/>
            <person name="Banfield J.F."/>
        </authorList>
    </citation>
    <scope>NUCLEOTIDE SEQUENCE [LARGE SCALE GENOMIC DNA]</scope>
</reference>
<gene>
    <name evidence="2" type="ORF">A3C07_04645</name>
</gene>
<dbReference type="EMBL" id="MHQI01000057">
    <property type="protein sequence ID" value="OGZ98749.1"/>
    <property type="molecule type" value="Genomic_DNA"/>
</dbReference>
<dbReference type="AlphaFoldDB" id="A0A1G2KH31"/>
<evidence type="ECO:0000313" key="2">
    <source>
        <dbReference type="EMBL" id="OGZ98749.1"/>
    </source>
</evidence>